<dbReference type="Gene3D" id="3.90.730.10">
    <property type="entry name" value="Ribonuclease T2-like"/>
    <property type="match status" value="1"/>
</dbReference>
<proteinExistence type="inferred from homology"/>
<dbReference type="SUPFAM" id="SSF55895">
    <property type="entry name" value="Ribonuclease Rh-like"/>
    <property type="match status" value="1"/>
</dbReference>
<gene>
    <name evidence="4" type="ORF">MIMGU_mgv1a024662mg</name>
</gene>
<dbReference type="EMBL" id="KI630728">
    <property type="protein sequence ID" value="EYU34097.1"/>
    <property type="molecule type" value="Genomic_DNA"/>
</dbReference>
<dbReference type="PANTHER" id="PTHR11240">
    <property type="entry name" value="RIBONUCLEASE T2"/>
    <property type="match status" value="1"/>
</dbReference>
<dbReference type="InterPro" id="IPR033130">
    <property type="entry name" value="RNase_T2_His_AS_2"/>
</dbReference>
<evidence type="ECO:0000313" key="5">
    <source>
        <dbReference type="Proteomes" id="UP000030748"/>
    </source>
</evidence>
<evidence type="ECO:0000313" key="4">
    <source>
        <dbReference type="EMBL" id="EYU34097.1"/>
    </source>
</evidence>
<reference evidence="4 5" key="1">
    <citation type="journal article" date="2013" name="Proc. Natl. Acad. Sci. U.S.A.">
        <title>Fine-scale variation in meiotic recombination in Mimulus inferred from population shotgun sequencing.</title>
        <authorList>
            <person name="Hellsten U."/>
            <person name="Wright K.M."/>
            <person name="Jenkins J."/>
            <person name="Shu S."/>
            <person name="Yuan Y."/>
            <person name="Wessler S.R."/>
            <person name="Schmutz J."/>
            <person name="Willis J.H."/>
            <person name="Rokhsar D.S."/>
        </authorList>
    </citation>
    <scope>NUCLEOTIDE SEQUENCE [LARGE SCALE GENOMIC DNA]</scope>
    <source>
        <strain evidence="5">cv. DUN x IM62</strain>
    </source>
</reference>
<dbReference type="GO" id="GO:0033897">
    <property type="term" value="F:ribonuclease T2 activity"/>
    <property type="evidence" value="ECO:0007669"/>
    <property type="project" value="InterPro"/>
</dbReference>
<evidence type="ECO:0000256" key="1">
    <source>
        <dbReference type="ARBA" id="ARBA00007469"/>
    </source>
</evidence>
<keyword evidence="5" id="KW-1185">Reference proteome</keyword>
<name>A0A022R066_ERYGU</name>
<accession>A0A022R066</accession>
<keyword evidence="2" id="KW-0540">Nuclease</keyword>
<dbReference type="eggNOG" id="KOG1642">
    <property type="taxonomic scope" value="Eukaryota"/>
</dbReference>
<feature type="non-terminal residue" evidence="4">
    <location>
        <position position="1"/>
    </location>
</feature>
<comment type="similarity">
    <text evidence="1 3">Belongs to the RNase T2 family.</text>
</comment>
<protein>
    <submittedName>
        <fullName evidence="4">Uncharacterized protein</fullName>
    </submittedName>
</protein>
<keyword evidence="2" id="KW-0378">Hydrolase</keyword>
<dbReference type="InterPro" id="IPR001568">
    <property type="entry name" value="RNase_T2-like"/>
</dbReference>
<evidence type="ECO:0000256" key="3">
    <source>
        <dbReference type="RuleBase" id="RU004328"/>
    </source>
</evidence>
<dbReference type="AlphaFoldDB" id="A0A022R066"/>
<dbReference type="InterPro" id="IPR036430">
    <property type="entry name" value="RNase_T2-like_sf"/>
</dbReference>
<sequence>LSKYEKQLANAWPSLRRDLANRELWQYQWEKHGTCVLPKMTVLQYLQVIITQARRFDFVRALKKNGITTNGALSYSRKTVEASIREEIGGRHFYISCQKSRKGVLVIKEIYICLDGNTVISCPYIDNQRGCGGGGGGGGGELEIM</sequence>
<evidence type="ECO:0000256" key="2">
    <source>
        <dbReference type="ARBA" id="ARBA00022759"/>
    </source>
</evidence>
<dbReference type="PROSITE" id="PS00531">
    <property type="entry name" value="RNASE_T2_2"/>
    <property type="match status" value="1"/>
</dbReference>
<dbReference type="PANTHER" id="PTHR11240:SF65">
    <property type="entry name" value="RIBONUCLEASE S-5-LIKE"/>
    <property type="match status" value="1"/>
</dbReference>
<dbReference type="Pfam" id="PF00445">
    <property type="entry name" value="Ribonuclease_T2"/>
    <property type="match status" value="1"/>
</dbReference>
<organism evidence="4 5">
    <name type="scientific">Erythranthe guttata</name>
    <name type="common">Yellow monkey flower</name>
    <name type="synonym">Mimulus guttatus</name>
    <dbReference type="NCBI Taxonomy" id="4155"/>
    <lineage>
        <taxon>Eukaryota</taxon>
        <taxon>Viridiplantae</taxon>
        <taxon>Streptophyta</taxon>
        <taxon>Embryophyta</taxon>
        <taxon>Tracheophyta</taxon>
        <taxon>Spermatophyta</taxon>
        <taxon>Magnoliopsida</taxon>
        <taxon>eudicotyledons</taxon>
        <taxon>Gunneridae</taxon>
        <taxon>Pentapetalae</taxon>
        <taxon>asterids</taxon>
        <taxon>lamiids</taxon>
        <taxon>Lamiales</taxon>
        <taxon>Phrymaceae</taxon>
        <taxon>Erythranthe</taxon>
    </lineage>
</organism>
<dbReference type="GO" id="GO:0003723">
    <property type="term" value="F:RNA binding"/>
    <property type="evidence" value="ECO:0007669"/>
    <property type="project" value="InterPro"/>
</dbReference>
<dbReference type="Proteomes" id="UP000030748">
    <property type="component" value="Unassembled WGS sequence"/>
</dbReference>
<keyword evidence="2" id="KW-0255">Endonuclease</keyword>